<dbReference type="OrthoDB" id="67700at2759"/>
<dbReference type="InterPro" id="IPR047255">
    <property type="entry name" value="C2D_MCTP_PRT_plant"/>
</dbReference>
<accession>A0A8T2Q2V1</accession>
<dbReference type="FunFam" id="2.60.40.150:FF:000090">
    <property type="entry name" value="C2 domain-containing protein"/>
    <property type="match status" value="1"/>
</dbReference>
<name>A0A8T2Q2V1_CERRI</name>
<dbReference type="InterPro" id="IPR013583">
    <property type="entry name" value="MCTP_C"/>
</dbReference>
<dbReference type="InterPro" id="IPR047258">
    <property type="entry name" value="C2C_MCTP_PRT_plant"/>
</dbReference>
<dbReference type="EMBL" id="CM035443">
    <property type="protein sequence ID" value="KAH7277999.1"/>
    <property type="molecule type" value="Genomic_DNA"/>
</dbReference>
<feature type="compositionally biased region" description="Basic residues" evidence="7">
    <location>
        <begin position="275"/>
        <end position="291"/>
    </location>
</feature>
<keyword evidence="4" id="KW-0677">Repeat</keyword>
<sequence length="1257" mass="140516">MIIAIAAQEAIMRVGSKLLVKVVRATNLMGKDGQGSSSAYVQVIFDGQRKMTRSIMRDCNPVWDETMEFPITQYTDLATEVLEIEVIDNSKKPSGKKNKSLGRIWLHGSTIAKKGQEQLVYYKLDKKGLFSLVRGELGLIVCYIDEMGDVNAPTQEPDEGYLRRAPPKAVMTAQYHAPIAVEDHPGQVSSAKKLANSEIEAVRIKRTAENEQRGRSTLDVSDMAHKGQTTEQRVFTRHNENGESTLQKEPYASKVMADVRGSREALDERAVLKSTGRKRKTASSNTGRRKVTTNDAVSSELQQNESLSQPSTSHESLTAPPIRRPPIVRFDVPPRQSVLETAENIGDLHTSDSTSIKHDMRTVKSATTEGPSPVAHLPTNVELQASGKEASLEALPHSSCKTPMTTVRTKKFATAASASAIRREVRHTSQLGGQQEPRVHGEADKEMSGSTSTSAFTDCGAEDMQPAVGDPLQRLANDRDVLKNKAEDGLNPNRADAVENAEAHDTVVDATATDLDVEITDDSDSIHRMPYVFVKVVKARSLIAMADQVKPNTYACILLGNQHVKSKVVPNTLYPEYDQIFAFDSDIETSTLEVSLWDHNPPLQDAFLGAVFFNMPDIPKRTTDFPLTEQWYTLESKQGETGTVSGEVLLSVWMGTRNDEAFSDASHSDTGRYNTLTRSKVYLSPKLWYVRVTVIEAQDLQASGTPYRLPEVSVKIQSGFQIVRSRVAKRRSASPFWNEDLMLVGAEPFEDPLHVCVEDHQGPDKFEILGTTEILLDQVEQRVDDRQIASRWFNLQSCTNSSDINFQGRIHLRVCLEGGYHVMDEAAHLMSDMKPSAKQLWKAPIGVFELGILGAQNLLPIKNNGGQGTTDAYCVVKYGPKWVRTRTIVDSLSPRWNEQYTWEVYDACTVLTLCVFDNGDLDDTQQQVNNKHTRMGKVRVRLSTLEVERAYTVSYPLMVLQPGGLKKMGDIEVVMRFSCMSLFSLINTYRKPLMPRMHYICPLSMQQHEVLLAAAMKIVALRLAGSDPGLRPEVVQYVLDAEAALWSMRRSKANWCRISAMLAGIYTISTWMKDIRQWRSPITTLLVHVLFAILLCYPELILPTIFFYIFLIGLWQARSRSRSPLHIDPRLSQAEGADPDDLDEEFDTQPTSRPVHVIQQRYERLRGIAGRVQMVLGNIAGHGERLHGLLTWRDPRATGVFVFFCFGIAVALYIAPFKAAAFVMGIYFLRHPRFRGPLPSAAANFFERLPAQSDRIL</sequence>
<dbReference type="Gene3D" id="2.60.40.150">
    <property type="entry name" value="C2 domain"/>
    <property type="match status" value="4"/>
</dbReference>
<dbReference type="GO" id="GO:0016020">
    <property type="term" value="C:membrane"/>
    <property type="evidence" value="ECO:0007669"/>
    <property type="project" value="UniProtKB-SubCell"/>
</dbReference>
<protein>
    <recommendedName>
        <fullName evidence="9">C2 domain-containing protein</fullName>
    </recommendedName>
</protein>
<dbReference type="CDD" id="cd04019">
    <property type="entry name" value="C2C_MCTP_PRT_plant"/>
    <property type="match status" value="1"/>
</dbReference>
<reference evidence="10" key="1">
    <citation type="submission" date="2021-08" db="EMBL/GenBank/DDBJ databases">
        <title>WGS assembly of Ceratopteris richardii.</title>
        <authorList>
            <person name="Marchant D.B."/>
            <person name="Chen G."/>
            <person name="Jenkins J."/>
            <person name="Shu S."/>
            <person name="Leebens-Mack J."/>
            <person name="Grimwood J."/>
            <person name="Schmutz J."/>
            <person name="Soltis P."/>
            <person name="Soltis D."/>
            <person name="Chen Z.-H."/>
        </authorList>
    </citation>
    <scope>NUCLEOTIDE SEQUENCE</scope>
    <source>
        <strain evidence="10">Whitten #5841</strain>
        <tissue evidence="10">Leaf</tissue>
    </source>
</reference>
<dbReference type="InterPro" id="IPR035892">
    <property type="entry name" value="C2_domain_sf"/>
</dbReference>
<evidence type="ECO:0000256" key="3">
    <source>
        <dbReference type="ARBA" id="ARBA00022692"/>
    </source>
</evidence>
<feature type="compositionally biased region" description="Low complexity" evidence="7">
    <location>
        <begin position="298"/>
        <end position="311"/>
    </location>
</feature>
<evidence type="ECO:0000256" key="5">
    <source>
        <dbReference type="ARBA" id="ARBA00022989"/>
    </source>
</evidence>
<dbReference type="SMART" id="SM00239">
    <property type="entry name" value="C2"/>
    <property type="match status" value="4"/>
</dbReference>
<comment type="similarity">
    <text evidence="2">Belongs to the MCTP family.</text>
</comment>
<dbReference type="Pfam" id="PF08372">
    <property type="entry name" value="PRT_C"/>
    <property type="match status" value="1"/>
</dbReference>
<dbReference type="InterPro" id="IPR047259">
    <property type="entry name" value="QUIRKY-like"/>
</dbReference>
<feature type="domain" description="C2" evidence="9">
    <location>
        <begin position="672"/>
        <end position="793"/>
    </location>
</feature>
<evidence type="ECO:0000256" key="2">
    <source>
        <dbReference type="ARBA" id="ARBA00007923"/>
    </source>
</evidence>
<keyword evidence="3 8" id="KW-0812">Transmembrane</keyword>
<dbReference type="PANTHER" id="PTHR31425:SF36">
    <property type="entry name" value="PROTEIN QUIRKY"/>
    <property type="match status" value="1"/>
</dbReference>
<feature type="domain" description="C2" evidence="9">
    <location>
        <begin position="1"/>
        <end position="121"/>
    </location>
</feature>
<dbReference type="SUPFAM" id="SSF49562">
    <property type="entry name" value="C2 domain (Calcium/lipid-binding domain, CaLB)"/>
    <property type="match status" value="4"/>
</dbReference>
<dbReference type="PROSITE" id="PS50004">
    <property type="entry name" value="C2"/>
    <property type="match status" value="4"/>
</dbReference>
<proteinExistence type="inferred from homology"/>
<dbReference type="AlphaFoldDB" id="A0A8T2Q2V1"/>
<evidence type="ECO:0000313" key="11">
    <source>
        <dbReference type="Proteomes" id="UP000825935"/>
    </source>
</evidence>
<feature type="region of interest" description="Disordered" evidence="7">
    <location>
        <begin position="426"/>
        <end position="454"/>
    </location>
</feature>
<evidence type="ECO:0000313" key="10">
    <source>
        <dbReference type="EMBL" id="KAH7277999.1"/>
    </source>
</evidence>
<keyword evidence="6 8" id="KW-0472">Membrane</keyword>
<evidence type="ECO:0000256" key="7">
    <source>
        <dbReference type="SAM" id="MobiDB-lite"/>
    </source>
</evidence>
<evidence type="ECO:0000256" key="8">
    <source>
        <dbReference type="SAM" id="Phobius"/>
    </source>
</evidence>
<dbReference type="InterPro" id="IPR000008">
    <property type="entry name" value="C2_dom"/>
</dbReference>
<feature type="region of interest" description="Disordered" evidence="7">
    <location>
        <begin position="208"/>
        <end position="329"/>
    </location>
</feature>
<evidence type="ECO:0000256" key="4">
    <source>
        <dbReference type="ARBA" id="ARBA00022737"/>
    </source>
</evidence>
<keyword evidence="11" id="KW-1185">Reference proteome</keyword>
<keyword evidence="5 8" id="KW-1133">Transmembrane helix</keyword>
<feature type="region of interest" description="Disordered" evidence="7">
    <location>
        <begin position="1130"/>
        <end position="1149"/>
    </location>
</feature>
<dbReference type="Pfam" id="PF00168">
    <property type="entry name" value="C2"/>
    <property type="match status" value="4"/>
</dbReference>
<feature type="domain" description="C2" evidence="9">
    <location>
        <begin position="511"/>
        <end position="632"/>
    </location>
</feature>
<evidence type="ECO:0000256" key="1">
    <source>
        <dbReference type="ARBA" id="ARBA00004141"/>
    </source>
</evidence>
<feature type="transmembrane region" description="Helical" evidence="8">
    <location>
        <begin position="1200"/>
        <end position="1229"/>
    </location>
</feature>
<evidence type="ECO:0000256" key="6">
    <source>
        <dbReference type="ARBA" id="ARBA00023136"/>
    </source>
</evidence>
<dbReference type="PANTHER" id="PTHR31425">
    <property type="entry name" value="PHOSPHORIBOSYLANTHRANILATE TRANSFERASE ISOFORM 1"/>
    <property type="match status" value="1"/>
</dbReference>
<dbReference type="Proteomes" id="UP000825935">
    <property type="component" value="Chromosome 38"/>
</dbReference>
<feature type="compositionally biased region" description="Basic and acidic residues" evidence="7">
    <location>
        <begin position="437"/>
        <end position="447"/>
    </location>
</feature>
<dbReference type="CDD" id="cd08379">
    <property type="entry name" value="C2D_MCTP_PRT_plant"/>
    <property type="match status" value="1"/>
</dbReference>
<feature type="compositionally biased region" description="Acidic residues" evidence="7">
    <location>
        <begin position="1137"/>
        <end position="1147"/>
    </location>
</feature>
<gene>
    <name evidence="10" type="ORF">KP509_38G019300</name>
</gene>
<organism evidence="10 11">
    <name type="scientific">Ceratopteris richardii</name>
    <name type="common">Triangle waterfern</name>
    <dbReference type="NCBI Taxonomy" id="49495"/>
    <lineage>
        <taxon>Eukaryota</taxon>
        <taxon>Viridiplantae</taxon>
        <taxon>Streptophyta</taxon>
        <taxon>Embryophyta</taxon>
        <taxon>Tracheophyta</taxon>
        <taxon>Polypodiopsida</taxon>
        <taxon>Polypodiidae</taxon>
        <taxon>Polypodiales</taxon>
        <taxon>Pteridineae</taxon>
        <taxon>Pteridaceae</taxon>
        <taxon>Parkerioideae</taxon>
        <taxon>Ceratopteris</taxon>
    </lineage>
</organism>
<evidence type="ECO:0000259" key="9">
    <source>
        <dbReference type="PROSITE" id="PS50004"/>
    </source>
</evidence>
<feature type="transmembrane region" description="Helical" evidence="8">
    <location>
        <begin position="1085"/>
        <end position="1115"/>
    </location>
</feature>
<comment type="subcellular location">
    <subcellularLocation>
        <location evidence="1">Membrane</location>
        <topology evidence="1">Multi-pass membrane protein</topology>
    </subcellularLocation>
</comment>
<feature type="compositionally biased region" description="Basic and acidic residues" evidence="7">
    <location>
        <begin position="260"/>
        <end position="271"/>
    </location>
</feature>
<feature type="domain" description="C2" evidence="9">
    <location>
        <begin position="829"/>
        <end position="955"/>
    </location>
</feature>
<comment type="caution">
    <text evidence="10">The sequence shown here is derived from an EMBL/GenBank/DDBJ whole genome shotgun (WGS) entry which is preliminary data.</text>
</comment>